<dbReference type="GO" id="GO:0019867">
    <property type="term" value="C:outer membrane"/>
    <property type="evidence" value="ECO:0007669"/>
    <property type="project" value="InterPro"/>
</dbReference>
<name>A0A929PX71_9SPHI</name>
<dbReference type="Proteomes" id="UP000622475">
    <property type="component" value="Unassembled WGS sequence"/>
</dbReference>
<evidence type="ECO:0000259" key="4">
    <source>
        <dbReference type="Pfam" id="PF07244"/>
    </source>
</evidence>
<evidence type="ECO:0000256" key="2">
    <source>
        <dbReference type="ARBA" id="ARBA00023136"/>
    </source>
</evidence>
<proteinExistence type="predicted"/>
<reference evidence="5" key="1">
    <citation type="submission" date="2020-10" db="EMBL/GenBank/DDBJ databases">
        <title>Mucilaginibacter mali sp. nov., isolated from rhizosphere soil of apple orchard.</title>
        <authorList>
            <person name="Lee J.-S."/>
            <person name="Kim H.S."/>
            <person name="Kim J.-S."/>
        </authorList>
    </citation>
    <scope>NUCLEOTIDE SEQUENCE</scope>
    <source>
        <strain evidence="5">KCTC 22746</strain>
    </source>
</reference>
<dbReference type="EMBL" id="JADFFL010000004">
    <property type="protein sequence ID" value="MBE9662871.1"/>
    <property type="molecule type" value="Genomic_DNA"/>
</dbReference>
<evidence type="ECO:0000259" key="3">
    <source>
        <dbReference type="Pfam" id="PF01103"/>
    </source>
</evidence>
<evidence type="ECO:0000313" key="5">
    <source>
        <dbReference type="EMBL" id="MBE9662871.1"/>
    </source>
</evidence>
<evidence type="ECO:0000313" key="6">
    <source>
        <dbReference type="Proteomes" id="UP000622475"/>
    </source>
</evidence>
<keyword evidence="2" id="KW-0472">Membrane</keyword>
<sequence>MKAYTDLKHKSFTILTILLVFLIAGCSVTRRLKPNEAIVRKVTINGVDKEFADAVPAYVDKQQQPNNWLNLQLYYTFSKNGKNDVGEPPAILDSSLVEYSRLQIEKFLKNKGYLKAKVTDSISVKNKKAHLTFTATEGPMFRIRKFQDSIVSNNMRNIYRDRRKEFSHIQPGARFDSDSLTYDRDVIYMLMKEHGYYDFYRQYINYNVDTTFSNSVVDIKMIIGAPSNGKHNLYRINNTLITIANSNPRDTIKADTLQVDSQFRFVDHSRKFDPRAVTNYIFQKKGDIYDIKQQSLTTTRLSELNVFRNVPNPVYEKLADSSLRLNTRIDIVPLKKMSDRVEGEFIFAGGKYGYNLGNTFTDRNLFRRAEILQIKFNWSVLFDNGGQGKAILNQDFKIGVNLAIPRLVVPFKIPVLGKYGVPHTIFSTNYSHFYQKDLVTRQSFVNSLSYQFFETSHKVHTVTPINVEFSSGSIDPTAREALLSRNLYSYVYLIGRTIFTTGSQYTYQVNADILNSVGSFHYFRGAVDVGGNSMSLATKVLNTQRDTLGQRKAFGHTFAQYTKAEVDYRLYRNVGGERQFVFRANVGMGVPYGNSDLLIFEKNFYAGGANDIRGWLPRTLGPGNFNRAYYADTNTRARLKYLDQFGEVKFTGNVEYRSKLADNFFGTKLKGALFADFGNVWRLKDQVESPGGTFSFANFFNSTALSAGAGLRFDLTFFVFRLDAAFKVKDPQFSGSEQWVLFRHGNELFRNGDFKKRYQVTNGDSYNFMQLNFGIGLPF</sequence>
<dbReference type="InterPro" id="IPR000184">
    <property type="entry name" value="Bac_surfAg_D15"/>
</dbReference>
<protein>
    <submittedName>
        <fullName evidence="5">BamA/TamA family outer membrane protein</fullName>
    </submittedName>
</protein>
<dbReference type="PROSITE" id="PS51257">
    <property type="entry name" value="PROKAR_LIPOPROTEIN"/>
    <property type="match status" value="1"/>
</dbReference>
<dbReference type="Pfam" id="PF07244">
    <property type="entry name" value="POTRA"/>
    <property type="match status" value="1"/>
</dbReference>
<accession>A0A929PX71</accession>
<feature type="domain" description="Bacterial surface antigen (D15)" evidence="3">
    <location>
        <begin position="556"/>
        <end position="738"/>
    </location>
</feature>
<gene>
    <name evidence="5" type="ORF">IRJ16_13330</name>
</gene>
<keyword evidence="6" id="KW-1185">Reference proteome</keyword>
<dbReference type="Pfam" id="PF01103">
    <property type="entry name" value="Omp85"/>
    <property type="match status" value="1"/>
</dbReference>
<evidence type="ECO:0000256" key="1">
    <source>
        <dbReference type="ARBA" id="ARBA00004370"/>
    </source>
</evidence>
<organism evidence="5 6">
    <name type="scientific">Mucilaginibacter myungsuensis</name>
    <dbReference type="NCBI Taxonomy" id="649104"/>
    <lineage>
        <taxon>Bacteria</taxon>
        <taxon>Pseudomonadati</taxon>
        <taxon>Bacteroidota</taxon>
        <taxon>Sphingobacteriia</taxon>
        <taxon>Sphingobacteriales</taxon>
        <taxon>Sphingobacteriaceae</taxon>
        <taxon>Mucilaginibacter</taxon>
    </lineage>
</organism>
<dbReference type="Gene3D" id="2.40.160.50">
    <property type="entry name" value="membrane protein fhac: a member of the omp85/tpsb transporter family"/>
    <property type="match status" value="1"/>
</dbReference>
<dbReference type="InterPro" id="IPR010827">
    <property type="entry name" value="BamA/TamA_POTRA"/>
</dbReference>
<feature type="domain" description="POTRA" evidence="4">
    <location>
        <begin position="88"/>
        <end position="138"/>
    </location>
</feature>
<dbReference type="RefSeq" id="WP_194112091.1">
    <property type="nucleotide sequence ID" value="NZ_JADFFL010000004.1"/>
</dbReference>
<comment type="caution">
    <text evidence="5">The sequence shown here is derived from an EMBL/GenBank/DDBJ whole genome shotgun (WGS) entry which is preliminary data.</text>
</comment>
<comment type="subcellular location">
    <subcellularLocation>
        <location evidence="1">Membrane</location>
    </subcellularLocation>
</comment>
<dbReference type="AlphaFoldDB" id="A0A929PX71"/>